<dbReference type="Gene3D" id="3.40.50.620">
    <property type="entry name" value="HUPs"/>
    <property type="match status" value="1"/>
</dbReference>
<dbReference type="PANTHER" id="PTHR21299:SF1">
    <property type="entry name" value="PANTOATE--BETA-ALANINE LIGASE"/>
    <property type="match status" value="1"/>
</dbReference>
<feature type="binding site" evidence="15">
    <location>
        <position position="173"/>
    </location>
    <ligand>
        <name>ATP</name>
        <dbReference type="ChEBI" id="CHEBI:30616"/>
    </ligand>
</feature>
<dbReference type="NCBIfam" id="TIGR00125">
    <property type="entry name" value="cyt_tran_rel"/>
    <property type="match status" value="1"/>
</dbReference>
<comment type="subunit">
    <text evidence="15">Homodimer.</text>
</comment>
<feature type="binding site" evidence="15">
    <location>
        <position position="58"/>
    </location>
    <ligand>
        <name>beta-alanine</name>
        <dbReference type="ChEBI" id="CHEBI:57966"/>
    </ligand>
</feature>
<evidence type="ECO:0000256" key="3">
    <source>
        <dbReference type="ARBA" id="ARBA00009256"/>
    </source>
</evidence>
<dbReference type="InterPro" id="IPR004821">
    <property type="entry name" value="Cyt_trans-like"/>
</dbReference>
<keyword evidence="7 15" id="KW-0436">Ligase</keyword>
<feature type="binding site" evidence="15">
    <location>
        <position position="58"/>
    </location>
    <ligand>
        <name>(R)-pantoate</name>
        <dbReference type="ChEBI" id="CHEBI:15980"/>
    </ligand>
</feature>
<keyword evidence="17" id="KW-1185">Reference proteome</keyword>
<evidence type="ECO:0000256" key="11">
    <source>
        <dbReference type="ARBA" id="ARBA00032806"/>
    </source>
</evidence>
<feature type="binding site" evidence="15">
    <location>
        <begin position="27"/>
        <end position="34"/>
    </location>
    <ligand>
        <name>ATP</name>
        <dbReference type="ChEBI" id="CHEBI:30616"/>
    </ligand>
</feature>
<dbReference type="FunFam" id="3.40.50.620:FF:000114">
    <property type="entry name" value="Pantothenate synthetase"/>
    <property type="match status" value="1"/>
</dbReference>
<comment type="function">
    <text evidence="13 15">Catalyzes the condensation of pantoate with beta-alanine in an ATP-dependent reaction via a pantoyl-adenylate intermediate.</text>
</comment>
<accession>A0A2A9DW92</accession>
<comment type="similarity">
    <text evidence="3 15">Belongs to the pantothenate synthetase family.</text>
</comment>
<organism evidence="16 17">
    <name type="scientific">Paramicrobacterium agarici</name>
    <dbReference type="NCBI Taxonomy" id="630514"/>
    <lineage>
        <taxon>Bacteria</taxon>
        <taxon>Bacillati</taxon>
        <taxon>Actinomycetota</taxon>
        <taxon>Actinomycetes</taxon>
        <taxon>Micrococcales</taxon>
        <taxon>Microbacteriaceae</taxon>
        <taxon>Paramicrobacterium</taxon>
    </lineage>
</organism>
<evidence type="ECO:0000256" key="6">
    <source>
        <dbReference type="ARBA" id="ARBA00022490"/>
    </source>
</evidence>
<feature type="active site" description="Proton donor" evidence="15">
    <location>
        <position position="34"/>
    </location>
</feature>
<keyword evidence="9 15" id="KW-0547">Nucleotide-binding</keyword>
<evidence type="ECO:0000256" key="13">
    <source>
        <dbReference type="ARBA" id="ARBA00055042"/>
    </source>
</evidence>
<dbReference type="UniPathway" id="UPA00028">
    <property type="reaction ID" value="UER00005"/>
</dbReference>
<dbReference type="AlphaFoldDB" id="A0A2A9DW92"/>
<dbReference type="SUPFAM" id="SSF52374">
    <property type="entry name" value="Nucleotidylyl transferase"/>
    <property type="match status" value="1"/>
</dbReference>
<gene>
    <name evidence="15" type="primary">panC</name>
    <name evidence="16" type="ORF">ATJ78_1334</name>
</gene>
<evidence type="ECO:0000256" key="15">
    <source>
        <dbReference type="HAMAP-Rule" id="MF_00158"/>
    </source>
</evidence>
<dbReference type="PANTHER" id="PTHR21299">
    <property type="entry name" value="CYTIDYLATE KINASE/PANTOATE-BETA-ALANINE LIGASE"/>
    <property type="match status" value="1"/>
</dbReference>
<evidence type="ECO:0000256" key="1">
    <source>
        <dbReference type="ARBA" id="ARBA00004496"/>
    </source>
</evidence>
<evidence type="ECO:0000256" key="5">
    <source>
        <dbReference type="ARBA" id="ARBA00014155"/>
    </source>
</evidence>
<evidence type="ECO:0000256" key="10">
    <source>
        <dbReference type="ARBA" id="ARBA00022840"/>
    </source>
</evidence>
<dbReference type="HAMAP" id="MF_00158">
    <property type="entry name" value="PanC"/>
    <property type="match status" value="1"/>
</dbReference>
<dbReference type="EMBL" id="PDJE01000001">
    <property type="protein sequence ID" value="PFG30405.1"/>
    <property type="molecule type" value="Genomic_DNA"/>
</dbReference>
<evidence type="ECO:0000256" key="14">
    <source>
        <dbReference type="ARBA" id="ARBA00077433"/>
    </source>
</evidence>
<protein>
    <recommendedName>
        <fullName evidence="5 15">Pantothenate synthetase</fullName>
        <shortName evidence="15">PS</shortName>
        <ecNumber evidence="4 15">6.3.2.1</ecNumber>
    </recommendedName>
    <alternativeName>
        <fullName evidence="14 15">Pantoate--beta-alanine ligase</fullName>
    </alternativeName>
    <alternativeName>
        <fullName evidence="11 15">Pantoate-activating enzyme</fullName>
    </alternativeName>
</protein>
<name>A0A2A9DW92_9MICO</name>
<dbReference type="InterPro" id="IPR014729">
    <property type="entry name" value="Rossmann-like_a/b/a_fold"/>
</dbReference>
<sequence>MTQHGGLAALEAWRSGMEGTVALVPTMGALHEGHRQLIARAKQVADAVAVSVFVNPLQFGPDEDFDRYPRDLEADLAICRADNVDFVFAPTLDEMYPREPQVTVSAGRMGTVFEGAARPGHFDGVLTVVTKLFQLVHPDTAVFGQKDAQQLALVERLVTDLDLGVRIDAVPIVRDDDGLALSSRNRYLSAAERATALALPAAIDAARSEQSATEAQDAARRTLASAERQHPEFSVDYATLVERATFAECPPGFRGDAVLVIAARVGATRLIDNGALSFD</sequence>
<dbReference type="RefSeq" id="WP_342744783.1">
    <property type="nucleotide sequence ID" value="NZ_PDJE01000001.1"/>
</dbReference>
<dbReference type="InterPro" id="IPR042176">
    <property type="entry name" value="Pantoate_ligase_C"/>
</dbReference>
<comment type="caution">
    <text evidence="16">The sequence shown here is derived from an EMBL/GenBank/DDBJ whole genome shotgun (WGS) entry which is preliminary data.</text>
</comment>
<dbReference type="InterPro" id="IPR003721">
    <property type="entry name" value="Pantoate_ligase"/>
</dbReference>
<evidence type="ECO:0000256" key="12">
    <source>
        <dbReference type="ARBA" id="ARBA00048258"/>
    </source>
</evidence>
<evidence type="ECO:0000256" key="7">
    <source>
        <dbReference type="ARBA" id="ARBA00022598"/>
    </source>
</evidence>
<comment type="miscellaneous">
    <text evidence="15">The reaction proceeds by a bi uni uni bi ping pong mechanism.</text>
</comment>
<comment type="subcellular location">
    <subcellularLocation>
        <location evidence="1 15">Cytoplasm</location>
    </subcellularLocation>
</comment>
<dbReference type="CDD" id="cd00560">
    <property type="entry name" value="PanC"/>
    <property type="match status" value="1"/>
</dbReference>
<dbReference type="GO" id="GO:0005524">
    <property type="term" value="F:ATP binding"/>
    <property type="evidence" value="ECO:0007669"/>
    <property type="project" value="UniProtKB-KW"/>
</dbReference>
<dbReference type="GO" id="GO:0004592">
    <property type="term" value="F:pantoate-beta-alanine ligase activity"/>
    <property type="evidence" value="ECO:0007669"/>
    <property type="project" value="UniProtKB-UniRule"/>
</dbReference>
<dbReference type="EC" id="6.3.2.1" evidence="4 15"/>
<dbReference type="NCBIfam" id="TIGR00018">
    <property type="entry name" value="panC"/>
    <property type="match status" value="1"/>
</dbReference>
<evidence type="ECO:0000256" key="9">
    <source>
        <dbReference type="ARBA" id="ARBA00022741"/>
    </source>
</evidence>
<feature type="binding site" evidence="15">
    <location>
        <position position="150"/>
    </location>
    <ligand>
        <name>(R)-pantoate</name>
        <dbReference type="ChEBI" id="CHEBI:15980"/>
    </ligand>
</feature>
<evidence type="ECO:0000313" key="17">
    <source>
        <dbReference type="Proteomes" id="UP000221369"/>
    </source>
</evidence>
<dbReference type="Proteomes" id="UP000221369">
    <property type="component" value="Unassembled WGS sequence"/>
</dbReference>
<keyword evidence="8 15" id="KW-0566">Pantothenate biosynthesis</keyword>
<evidence type="ECO:0000313" key="16">
    <source>
        <dbReference type="EMBL" id="PFG30405.1"/>
    </source>
</evidence>
<evidence type="ECO:0000256" key="8">
    <source>
        <dbReference type="ARBA" id="ARBA00022655"/>
    </source>
</evidence>
<reference evidence="16 17" key="1">
    <citation type="submission" date="2017-10" db="EMBL/GenBank/DDBJ databases">
        <title>Sequencing the genomes of 1000 actinobacteria strains.</title>
        <authorList>
            <person name="Klenk H.-P."/>
        </authorList>
    </citation>
    <scope>NUCLEOTIDE SEQUENCE [LARGE SCALE GENOMIC DNA]</scope>
    <source>
        <strain evidence="16 17">DSM 21798</strain>
    </source>
</reference>
<feature type="binding site" evidence="15">
    <location>
        <begin position="144"/>
        <end position="147"/>
    </location>
    <ligand>
        <name>ATP</name>
        <dbReference type="ChEBI" id="CHEBI:30616"/>
    </ligand>
</feature>
<proteinExistence type="inferred from homology"/>
<feature type="binding site" evidence="15">
    <location>
        <begin position="181"/>
        <end position="184"/>
    </location>
    <ligand>
        <name>ATP</name>
        <dbReference type="ChEBI" id="CHEBI:30616"/>
    </ligand>
</feature>
<evidence type="ECO:0000256" key="2">
    <source>
        <dbReference type="ARBA" id="ARBA00004990"/>
    </source>
</evidence>
<dbReference type="GO" id="GO:0015940">
    <property type="term" value="P:pantothenate biosynthetic process"/>
    <property type="evidence" value="ECO:0007669"/>
    <property type="project" value="UniProtKB-UniRule"/>
</dbReference>
<comment type="catalytic activity">
    <reaction evidence="12 15">
        <text>(R)-pantoate + beta-alanine + ATP = (R)-pantothenate + AMP + diphosphate + H(+)</text>
        <dbReference type="Rhea" id="RHEA:10912"/>
        <dbReference type="ChEBI" id="CHEBI:15378"/>
        <dbReference type="ChEBI" id="CHEBI:15980"/>
        <dbReference type="ChEBI" id="CHEBI:29032"/>
        <dbReference type="ChEBI" id="CHEBI:30616"/>
        <dbReference type="ChEBI" id="CHEBI:33019"/>
        <dbReference type="ChEBI" id="CHEBI:57966"/>
        <dbReference type="ChEBI" id="CHEBI:456215"/>
        <dbReference type="EC" id="6.3.2.1"/>
    </reaction>
</comment>
<evidence type="ECO:0000256" key="4">
    <source>
        <dbReference type="ARBA" id="ARBA00012219"/>
    </source>
</evidence>
<comment type="pathway">
    <text evidence="2 15">Cofactor biosynthesis; (R)-pantothenate biosynthesis; (R)-pantothenate from (R)-pantoate and beta-alanine: step 1/1.</text>
</comment>
<dbReference type="Pfam" id="PF02569">
    <property type="entry name" value="Pantoate_ligase"/>
    <property type="match status" value="1"/>
</dbReference>
<dbReference type="GO" id="GO:0005829">
    <property type="term" value="C:cytosol"/>
    <property type="evidence" value="ECO:0007669"/>
    <property type="project" value="TreeGrafter"/>
</dbReference>
<dbReference type="Gene3D" id="3.30.1300.10">
    <property type="entry name" value="Pantoate-beta-alanine ligase, C-terminal domain"/>
    <property type="match status" value="1"/>
</dbReference>
<keyword evidence="6 15" id="KW-0963">Cytoplasm</keyword>
<keyword evidence="10 15" id="KW-0067">ATP-binding</keyword>